<name>A0A232FIX4_9HYME</name>
<comment type="caution">
    <text evidence="1">The sequence shown here is derived from an EMBL/GenBank/DDBJ whole genome shotgun (WGS) entry which is preliminary data.</text>
</comment>
<gene>
    <name evidence="1" type="ORF">TSAR_002379</name>
</gene>
<dbReference type="Proteomes" id="UP000215335">
    <property type="component" value="Unassembled WGS sequence"/>
</dbReference>
<organism evidence="1 2">
    <name type="scientific">Trichomalopsis sarcophagae</name>
    <dbReference type="NCBI Taxonomy" id="543379"/>
    <lineage>
        <taxon>Eukaryota</taxon>
        <taxon>Metazoa</taxon>
        <taxon>Ecdysozoa</taxon>
        <taxon>Arthropoda</taxon>
        <taxon>Hexapoda</taxon>
        <taxon>Insecta</taxon>
        <taxon>Pterygota</taxon>
        <taxon>Neoptera</taxon>
        <taxon>Endopterygota</taxon>
        <taxon>Hymenoptera</taxon>
        <taxon>Apocrita</taxon>
        <taxon>Proctotrupomorpha</taxon>
        <taxon>Chalcidoidea</taxon>
        <taxon>Pteromalidae</taxon>
        <taxon>Pteromalinae</taxon>
        <taxon>Trichomalopsis</taxon>
    </lineage>
</organism>
<dbReference type="EMBL" id="NNAY01000152">
    <property type="protein sequence ID" value="OXU30533.1"/>
    <property type="molecule type" value="Genomic_DNA"/>
</dbReference>
<sequence>MMDGLKSKLSYLILSSLPPNDPFIFSILTIAPECWTLRNIELNVSLRIAKKATDLKDEFGILAIPDQKKRKSLPE</sequence>
<evidence type="ECO:0000313" key="1">
    <source>
        <dbReference type="EMBL" id="OXU30533.1"/>
    </source>
</evidence>
<accession>A0A232FIX4</accession>
<dbReference type="AlphaFoldDB" id="A0A232FIX4"/>
<keyword evidence="2" id="KW-1185">Reference proteome</keyword>
<reference evidence="1 2" key="1">
    <citation type="journal article" date="2017" name="Curr. Biol.">
        <title>The Evolution of Venom by Co-option of Single-Copy Genes.</title>
        <authorList>
            <person name="Martinson E.O."/>
            <person name="Mrinalini"/>
            <person name="Kelkar Y.D."/>
            <person name="Chang C.H."/>
            <person name="Werren J.H."/>
        </authorList>
    </citation>
    <scope>NUCLEOTIDE SEQUENCE [LARGE SCALE GENOMIC DNA]</scope>
    <source>
        <strain evidence="1 2">Alberta</strain>
        <tissue evidence="1">Whole body</tissue>
    </source>
</reference>
<evidence type="ECO:0000313" key="2">
    <source>
        <dbReference type="Proteomes" id="UP000215335"/>
    </source>
</evidence>
<protein>
    <submittedName>
        <fullName evidence="1">Uncharacterized protein</fullName>
    </submittedName>
</protein>
<proteinExistence type="predicted"/>